<evidence type="ECO:0000313" key="4">
    <source>
        <dbReference type="Proteomes" id="UP001273166"/>
    </source>
</evidence>
<feature type="compositionally biased region" description="Polar residues" evidence="1">
    <location>
        <begin position="321"/>
        <end position="331"/>
    </location>
</feature>
<dbReference type="RefSeq" id="XP_062722305.1">
    <property type="nucleotide sequence ID" value="XM_062868975.1"/>
</dbReference>
<gene>
    <name evidence="3" type="ORF">B0T15DRAFT_527455</name>
</gene>
<sequence length="379" mass="39839">MADPDPSVSNGTCFYAAQQLASNNFIPCGNWIFGHYHCCQKGDYCLAHNACYNAEHGTTYLAGCTDIEYDVQNCPDKDSYKDYPWAGLIYCRPNRWVACKEKAKPSTIVKGDSCTCPPESESMTVAFSAAAQIEGIGSLPSTSGGTIEWAEGHFPTVTGLPSPTTSTPTSETTDILTSSSSTSVVSGSALPTSTSTPVSSVDSSTGGHPLSDGAKVGIAIGSAFGGILLLGALSALWVVLRRRRTERNAPFSPQAAASTQTDKSPGPGSVSGPVPVEMPTPVVPPRPAYPELPVGSWVMRPELQGDAMPTGYGHVSPPTSPSESSWQSPNQAVVGMVPLSTVADGGELSHHQSHQAHGQREQSTERSKHHSEFAFELPA</sequence>
<reference evidence="3" key="2">
    <citation type="submission" date="2023-06" db="EMBL/GenBank/DDBJ databases">
        <authorList>
            <consortium name="Lawrence Berkeley National Laboratory"/>
            <person name="Mondo S.J."/>
            <person name="Hensen N."/>
            <person name="Bonometti L."/>
            <person name="Westerberg I."/>
            <person name="Brannstrom I.O."/>
            <person name="Guillou S."/>
            <person name="Cros-Aarteil S."/>
            <person name="Calhoun S."/>
            <person name="Haridas S."/>
            <person name="Kuo A."/>
            <person name="Pangilinan J."/>
            <person name="Riley R."/>
            <person name="Labutti K."/>
            <person name="Andreopoulos B."/>
            <person name="Lipzen A."/>
            <person name="Chen C."/>
            <person name="Yanf M."/>
            <person name="Daum C."/>
            <person name="Ng V."/>
            <person name="Clum A."/>
            <person name="Steindorff A."/>
            <person name="Ohm R."/>
            <person name="Martin F."/>
            <person name="Silar P."/>
            <person name="Natvig D."/>
            <person name="Lalanne C."/>
            <person name="Gautier V."/>
            <person name="Ament-Velasquez S.L."/>
            <person name="Kruys A."/>
            <person name="Hutchinson M.I."/>
            <person name="Powell A.J."/>
            <person name="Barry K."/>
            <person name="Miller A.N."/>
            <person name="Grigoriev I.V."/>
            <person name="Debuchy R."/>
            <person name="Gladieux P."/>
            <person name="Thoren M.H."/>
            <person name="Johannesson H."/>
        </authorList>
    </citation>
    <scope>NUCLEOTIDE SEQUENCE</scope>
    <source>
        <strain evidence="3">CBS 333.67</strain>
    </source>
</reference>
<dbReference type="AlphaFoldDB" id="A0AAJ0GVB5"/>
<name>A0AAJ0GVB5_9PEZI</name>
<evidence type="ECO:0000313" key="3">
    <source>
        <dbReference type="EMBL" id="KAK3306525.1"/>
    </source>
</evidence>
<evidence type="ECO:0000256" key="2">
    <source>
        <dbReference type="SAM" id="Phobius"/>
    </source>
</evidence>
<keyword evidence="2" id="KW-0812">Transmembrane</keyword>
<feature type="transmembrane region" description="Helical" evidence="2">
    <location>
        <begin position="218"/>
        <end position="240"/>
    </location>
</feature>
<accession>A0AAJ0GVB5</accession>
<evidence type="ECO:0000256" key="1">
    <source>
        <dbReference type="SAM" id="MobiDB-lite"/>
    </source>
</evidence>
<keyword evidence="4" id="KW-1185">Reference proteome</keyword>
<keyword evidence="2" id="KW-1133">Transmembrane helix</keyword>
<organism evidence="3 4">
    <name type="scientific">Chaetomium strumarium</name>
    <dbReference type="NCBI Taxonomy" id="1170767"/>
    <lineage>
        <taxon>Eukaryota</taxon>
        <taxon>Fungi</taxon>
        <taxon>Dikarya</taxon>
        <taxon>Ascomycota</taxon>
        <taxon>Pezizomycotina</taxon>
        <taxon>Sordariomycetes</taxon>
        <taxon>Sordariomycetidae</taxon>
        <taxon>Sordariales</taxon>
        <taxon>Chaetomiaceae</taxon>
        <taxon>Chaetomium</taxon>
    </lineage>
</organism>
<comment type="caution">
    <text evidence="3">The sequence shown here is derived from an EMBL/GenBank/DDBJ whole genome shotgun (WGS) entry which is preliminary data.</text>
</comment>
<feature type="compositionally biased region" description="Low complexity" evidence="1">
    <location>
        <begin position="156"/>
        <end position="205"/>
    </location>
</feature>
<dbReference type="GeneID" id="87887804"/>
<dbReference type="EMBL" id="JAUDZG010000003">
    <property type="protein sequence ID" value="KAK3306525.1"/>
    <property type="molecule type" value="Genomic_DNA"/>
</dbReference>
<dbReference type="Proteomes" id="UP001273166">
    <property type="component" value="Unassembled WGS sequence"/>
</dbReference>
<feature type="region of interest" description="Disordered" evidence="1">
    <location>
        <begin position="247"/>
        <end position="287"/>
    </location>
</feature>
<proteinExistence type="predicted"/>
<feature type="region of interest" description="Disordered" evidence="1">
    <location>
        <begin position="156"/>
        <end position="207"/>
    </location>
</feature>
<feature type="compositionally biased region" description="Low complexity" evidence="1">
    <location>
        <begin position="264"/>
        <end position="275"/>
    </location>
</feature>
<reference evidence="3" key="1">
    <citation type="journal article" date="2023" name="Mol. Phylogenet. Evol.">
        <title>Genome-scale phylogeny and comparative genomics of the fungal order Sordariales.</title>
        <authorList>
            <person name="Hensen N."/>
            <person name="Bonometti L."/>
            <person name="Westerberg I."/>
            <person name="Brannstrom I.O."/>
            <person name="Guillou S."/>
            <person name="Cros-Aarteil S."/>
            <person name="Calhoun S."/>
            <person name="Haridas S."/>
            <person name="Kuo A."/>
            <person name="Mondo S."/>
            <person name="Pangilinan J."/>
            <person name="Riley R."/>
            <person name="LaButti K."/>
            <person name="Andreopoulos B."/>
            <person name="Lipzen A."/>
            <person name="Chen C."/>
            <person name="Yan M."/>
            <person name="Daum C."/>
            <person name="Ng V."/>
            <person name="Clum A."/>
            <person name="Steindorff A."/>
            <person name="Ohm R.A."/>
            <person name="Martin F."/>
            <person name="Silar P."/>
            <person name="Natvig D.O."/>
            <person name="Lalanne C."/>
            <person name="Gautier V."/>
            <person name="Ament-Velasquez S.L."/>
            <person name="Kruys A."/>
            <person name="Hutchinson M.I."/>
            <person name="Powell A.J."/>
            <person name="Barry K."/>
            <person name="Miller A.N."/>
            <person name="Grigoriev I.V."/>
            <person name="Debuchy R."/>
            <person name="Gladieux P."/>
            <person name="Hiltunen Thoren M."/>
            <person name="Johannesson H."/>
        </authorList>
    </citation>
    <scope>NUCLEOTIDE SEQUENCE</scope>
    <source>
        <strain evidence="3">CBS 333.67</strain>
    </source>
</reference>
<feature type="compositionally biased region" description="Pro residues" evidence="1">
    <location>
        <begin position="276"/>
        <end position="287"/>
    </location>
</feature>
<feature type="compositionally biased region" description="Basic and acidic residues" evidence="1">
    <location>
        <begin position="358"/>
        <end position="373"/>
    </location>
</feature>
<feature type="region of interest" description="Disordered" evidence="1">
    <location>
        <begin position="308"/>
        <end position="379"/>
    </location>
</feature>
<keyword evidence="2" id="KW-0472">Membrane</keyword>
<protein>
    <submittedName>
        <fullName evidence="3">Uncharacterized protein</fullName>
    </submittedName>
</protein>